<keyword evidence="2" id="KW-1185">Reference proteome</keyword>
<evidence type="ECO:0000313" key="1">
    <source>
        <dbReference type="EMBL" id="EDM26149.1"/>
    </source>
</evidence>
<gene>
    <name evidence="1" type="ORF">LNTAR_16418</name>
</gene>
<reference evidence="1 2" key="1">
    <citation type="journal article" date="2010" name="J. Bacteriol.">
        <title>Genome sequence of Lentisphaera araneosa HTCC2155T, the type species of the order Lentisphaerales in the phylum Lentisphaerae.</title>
        <authorList>
            <person name="Thrash J.C."/>
            <person name="Cho J.C."/>
            <person name="Vergin K.L."/>
            <person name="Morris R.M."/>
            <person name="Giovannoni S.J."/>
        </authorList>
    </citation>
    <scope>NUCLEOTIDE SEQUENCE [LARGE SCALE GENOMIC DNA]</scope>
    <source>
        <strain evidence="1 2">HTCC2155</strain>
    </source>
</reference>
<protein>
    <submittedName>
        <fullName evidence="1">Uncharacterized protein</fullName>
    </submittedName>
</protein>
<dbReference type="AlphaFoldDB" id="A6DQ98"/>
<dbReference type="Proteomes" id="UP000004947">
    <property type="component" value="Unassembled WGS sequence"/>
</dbReference>
<dbReference type="EMBL" id="ABCK01000019">
    <property type="protein sequence ID" value="EDM26149.1"/>
    <property type="molecule type" value="Genomic_DNA"/>
</dbReference>
<name>A6DQ98_9BACT</name>
<dbReference type="STRING" id="313628.LNTAR_16418"/>
<sequence>MEYFVTDEAREIIQSKVSEDKSLHQRARDLGISWTTFYNLAFKNRTTIKSKIYDILATDPCLKKHLIPIKDDQRVPKVIVDFLKKHTREYYQKIPCILKKYLGDISLSDVTKISNKKIISYSKLKHGSLDQQKTASLYEVIIRAYTTLKCHHKIDLNKNIKSLYEKQFAKELEIAQYMTQNFSCKMISIDDVRNNGFLSSLKNSKMQVYSAPNPFIDSCIKTDTAYSGKIFYLKNLITRGVLVINNTPAIDLNTSSNDDIIFAFTKIINPNTHYSTQHHKSYLSFYGQGTIDIKYKKVIIYDSYQTHIHVILEKLNIPNGIFRNPIQMNDNETLDDFLCKAEFEFKPYNESNIIFVTTKDQFGRLAVKVEIPWDETEAICKGFR</sequence>
<evidence type="ECO:0000313" key="2">
    <source>
        <dbReference type="Proteomes" id="UP000004947"/>
    </source>
</evidence>
<accession>A6DQ98</accession>
<proteinExistence type="predicted"/>
<organism evidence="1 2">
    <name type="scientific">Lentisphaera araneosa HTCC2155</name>
    <dbReference type="NCBI Taxonomy" id="313628"/>
    <lineage>
        <taxon>Bacteria</taxon>
        <taxon>Pseudomonadati</taxon>
        <taxon>Lentisphaerota</taxon>
        <taxon>Lentisphaeria</taxon>
        <taxon>Lentisphaerales</taxon>
        <taxon>Lentisphaeraceae</taxon>
        <taxon>Lentisphaera</taxon>
    </lineage>
</organism>
<dbReference type="RefSeq" id="WP_007280027.1">
    <property type="nucleotide sequence ID" value="NZ_ABCK01000019.1"/>
</dbReference>
<comment type="caution">
    <text evidence="1">The sequence shown here is derived from an EMBL/GenBank/DDBJ whole genome shotgun (WGS) entry which is preliminary data.</text>
</comment>